<accession>A0A4C1X756</accession>
<gene>
    <name evidence="2" type="ORF">EVAR_15004_1</name>
</gene>
<dbReference type="EMBL" id="BGZK01000750">
    <property type="protein sequence ID" value="GBP59003.1"/>
    <property type="molecule type" value="Genomic_DNA"/>
</dbReference>
<keyword evidence="3" id="KW-1185">Reference proteome</keyword>
<evidence type="ECO:0000256" key="1">
    <source>
        <dbReference type="SAM" id="MobiDB-lite"/>
    </source>
</evidence>
<evidence type="ECO:0000313" key="2">
    <source>
        <dbReference type="EMBL" id="GBP59003.1"/>
    </source>
</evidence>
<dbReference type="AlphaFoldDB" id="A0A4C1X756"/>
<sequence>MKIYDDSKEIRDWATANAASATSCAGARLDSSRGNAGSHETTPLAPPAPAPSGVGPASRRNGRVSSTLNVGAFKPDRRPCGLSALAAPVGCPPSRASSELPSGGMRFLAYSKRFKLILLFHQ</sequence>
<feature type="compositionally biased region" description="Polar residues" evidence="1">
    <location>
        <begin position="32"/>
        <end position="41"/>
    </location>
</feature>
<evidence type="ECO:0000313" key="3">
    <source>
        <dbReference type="Proteomes" id="UP000299102"/>
    </source>
</evidence>
<name>A0A4C1X756_EUMVA</name>
<dbReference type="Proteomes" id="UP000299102">
    <property type="component" value="Unassembled WGS sequence"/>
</dbReference>
<protein>
    <submittedName>
        <fullName evidence="2">Uncharacterized protein</fullName>
    </submittedName>
</protein>
<dbReference type="PROSITE" id="PS51257">
    <property type="entry name" value="PROKAR_LIPOPROTEIN"/>
    <property type="match status" value="1"/>
</dbReference>
<comment type="caution">
    <text evidence="2">The sequence shown here is derived from an EMBL/GenBank/DDBJ whole genome shotgun (WGS) entry which is preliminary data.</text>
</comment>
<feature type="region of interest" description="Disordered" evidence="1">
    <location>
        <begin position="24"/>
        <end position="70"/>
    </location>
</feature>
<organism evidence="2 3">
    <name type="scientific">Eumeta variegata</name>
    <name type="common">Bagworm moth</name>
    <name type="synonym">Eumeta japonica</name>
    <dbReference type="NCBI Taxonomy" id="151549"/>
    <lineage>
        <taxon>Eukaryota</taxon>
        <taxon>Metazoa</taxon>
        <taxon>Ecdysozoa</taxon>
        <taxon>Arthropoda</taxon>
        <taxon>Hexapoda</taxon>
        <taxon>Insecta</taxon>
        <taxon>Pterygota</taxon>
        <taxon>Neoptera</taxon>
        <taxon>Endopterygota</taxon>
        <taxon>Lepidoptera</taxon>
        <taxon>Glossata</taxon>
        <taxon>Ditrysia</taxon>
        <taxon>Tineoidea</taxon>
        <taxon>Psychidae</taxon>
        <taxon>Oiketicinae</taxon>
        <taxon>Eumeta</taxon>
    </lineage>
</organism>
<proteinExistence type="predicted"/>
<reference evidence="2 3" key="1">
    <citation type="journal article" date="2019" name="Commun. Biol.">
        <title>The bagworm genome reveals a unique fibroin gene that provides high tensile strength.</title>
        <authorList>
            <person name="Kono N."/>
            <person name="Nakamura H."/>
            <person name="Ohtoshi R."/>
            <person name="Tomita M."/>
            <person name="Numata K."/>
            <person name="Arakawa K."/>
        </authorList>
    </citation>
    <scope>NUCLEOTIDE SEQUENCE [LARGE SCALE GENOMIC DNA]</scope>
</reference>